<dbReference type="InterPro" id="IPR051784">
    <property type="entry name" value="Nod_factor_ABC_transporter"/>
</dbReference>
<comment type="subcellular location">
    <subcellularLocation>
        <location evidence="6">Cell membrane</location>
        <topology evidence="6">Multi-pass membrane protein</topology>
    </subcellularLocation>
    <subcellularLocation>
        <location evidence="1">Membrane</location>
        <topology evidence="1">Multi-pass membrane protein</topology>
    </subcellularLocation>
</comment>
<dbReference type="GO" id="GO:0043190">
    <property type="term" value="C:ATP-binding cassette (ABC) transporter complex"/>
    <property type="evidence" value="ECO:0007669"/>
    <property type="project" value="InterPro"/>
</dbReference>
<keyword evidence="2 6" id="KW-0812">Transmembrane</keyword>
<dbReference type="AlphaFoldDB" id="A0A7G9REB5"/>
<reference evidence="8 9" key="1">
    <citation type="submission" date="2020-08" db="EMBL/GenBank/DDBJ databases">
        <title>Genome sequence of Nocardioides mesophilus KACC 16243T.</title>
        <authorList>
            <person name="Hyun D.-W."/>
            <person name="Bae J.-W."/>
        </authorList>
    </citation>
    <scope>NUCLEOTIDE SEQUENCE [LARGE SCALE GENOMIC DNA]</scope>
    <source>
        <strain evidence="8 9">KACC 16243</strain>
    </source>
</reference>
<evidence type="ECO:0000256" key="4">
    <source>
        <dbReference type="ARBA" id="ARBA00023136"/>
    </source>
</evidence>
<name>A0A7G9REB5_9ACTN</name>
<dbReference type="PANTHER" id="PTHR43229:SF2">
    <property type="entry name" value="NODULATION PROTEIN J"/>
    <property type="match status" value="1"/>
</dbReference>
<keyword evidence="3 6" id="KW-1133">Transmembrane helix</keyword>
<dbReference type="Pfam" id="PF01061">
    <property type="entry name" value="ABC2_membrane"/>
    <property type="match status" value="1"/>
</dbReference>
<evidence type="ECO:0000313" key="8">
    <source>
        <dbReference type="EMBL" id="QNN53940.1"/>
    </source>
</evidence>
<dbReference type="InterPro" id="IPR013525">
    <property type="entry name" value="ABC2_TM"/>
</dbReference>
<dbReference type="KEGG" id="nmes:H9L09_06030"/>
<sequence>MSTAVQPLDERAPATRERPEMHRLSLLESSLVVVRRNLIHIKRMPEMLLDVTIQPVMFVLLFAYVFGGSIAVDGSNYREFLVPGIMAQTIAFSSFIVAIGLTTDLGNGIVDRLKSLPIHRSSILVGRSVSSLIHSSIGITVMALTGLVVGWRIRNGFWDAVLAFALMLAFGFAMIWAGILVGSTMRSVEAVQGFMFTTIFPLTFLANTFAPTENMPSGLRFIAEWNPISALVQATRELWGNGLPAPDDAAWPLQHAVPVTLFWCALLTAVFAPLAVRAFRRRSRD</sequence>
<keyword evidence="4 6" id="KW-0472">Membrane</keyword>
<feature type="transmembrane region" description="Helical" evidence="6">
    <location>
        <begin position="157"/>
        <end position="181"/>
    </location>
</feature>
<gene>
    <name evidence="8" type="ORF">H9L09_06030</name>
</gene>
<evidence type="ECO:0000256" key="2">
    <source>
        <dbReference type="ARBA" id="ARBA00022692"/>
    </source>
</evidence>
<keyword evidence="9" id="KW-1185">Reference proteome</keyword>
<dbReference type="GO" id="GO:0140359">
    <property type="term" value="F:ABC-type transporter activity"/>
    <property type="evidence" value="ECO:0007669"/>
    <property type="project" value="InterPro"/>
</dbReference>
<evidence type="ECO:0000256" key="5">
    <source>
        <dbReference type="ARBA" id="ARBA00023251"/>
    </source>
</evidence>
<comment type="similarity">
    <text evidence="6">Belongs to the ABC-2 integral membrane protein family.</text>
</comment>
<feature type="transmembrane region" description="Helical" evidence="6">
    <location>
        <begin position="193"/>
        <end position="210"/>
    </location>
</feature>
<proteinExistence type="inferred from homology"/>
<feature type="domain" description="ABC transmembrane type-2" evidence="7">
    <location>
        <begin position="46"/>
        <end position="282"/>
    </location>
</feature>
<dbReference type="GO" id="GO:0046677">
    <property type="term" value="P:response to antibiotic"/>
    <property type="evidence" value="ECO:0007669"/>
    <property type="project" value="UniProtKB-KW"/>
</dbReference>
<dbReference type="RefSeq" id="WP_187579784.1">
    <property type="nucleotide sequence ID" value="NZ_CP060713.1"/>
</dbReference>
<feature type="transmembrane region" description="Helical" evidence="6">
    <location>
        <begin position="86"/>
        <end position="110"/>
    </location>
</feature>
<keyword evidence="6" id="KW-1003">Cell membrane</keyword>
<dbReference type="PIRSF" id="PIRSF006648">
    <property type="entry name" value="DrrB"/>
    <property type="match status" value="1"/>
</dbReference>
<feature type="transmembrane region" description="Helical" evidence="6">
    <location>
        <begin position="260"/>
        <end position="279"/>
    </location>
</feature>
<keyword evidence="5" id="KW-0046">Antibiotic resistance</keyword>
<evidence type="ECO:0000313" key="9">
    <source>
        <dbReference type="Proteomes" id="UP000515947"/>
    </source>
</evidence>
<accession>A0A7G9REB5</accession>
<feature type="transmembrane region" description="Helical" evidence="6">
    <location>
        <begin position="131"/>
        <end position="151"/>
    </location>
</feature>
<dbReference type="Proteomes" id="UP000515947">
    <property type="component" value="Chromosome"/>
</dbReference>
<dbReference type="InterPro" id="IPR000412">
    <property type="entry name" value="ABC_2_transport"/>
</dbReference>
<evidence type="ECO:0000256" key="6">
    <source>
        <dbReference type="RuleBase" id="RU361157"/>
    </source>
</evidence>
<feature type="transmembrane region" description="Helical" evidence="6">
    <location>
        <begin position="47"/>
        <end position="66"/>
    </location>
</feature>
<dbReference type="PROSITE" id="PS51012">
    <property type="entry name" value="ABC_TM2"/>
    <property type="match status" value="1"/>
</dbReference>
<protein>
    <recommendedName>
        <fullName evidence="6">Transport permease protein</fullName>
    </recommendedName>
</protein>
<dbReference type="PANTHER" id="PTHR43229">
    <property type="entry name" value="NODULATION PROTEIN J"/>
    <property type="match status" value="1"/>
</dbReference>
<organism evidence="8 9">
    <name type="scientific">Nocardioides mesophilus</name>
    <dbReference type="NCBI Taxonomy" id="433659"/>
    <lineage>
        <taxon>Bacteria</taxon>
        <taxon>Bacillati</taxon>
        <taxon>Actinomycetota</taxon>
        <taxon>Actinomycetes</taxon>
        <taxon>Propionibacteriales</taxon>
        <taxon>Nocardioidaceae</taxon>
        <taxon>Nocardioides</taxon>
    </lineage>
</organism>
<dbReference type="EMBL" id="CP060713">
    <property type="protein sequence ID" value="QNN53940.1"/>
    <property type="molecule type" value="Genomic_DNA"/>
</dbReference>
<dbReference type="InterPro" id="IPR047817">
    <property type="entry name" value="ABC2_TM_bact-type"/>
</dbReference>
<evidence type="ECO:0000256" key="3">
    <source>
        <dbReference type="ARBA" id="ARBA00022989"/>
    </source>
</evidence>
<evidence type="ECO:0000259" key="7">
    <source>
        <dbReference type="PROSITE" id="PS51012"/>
    </source>
</evidence>
<keyword evidence="6" id="KW-0813">Transport</keyword>
<evidence type="ECO:0000256" key="1">
    <source>
        <dbReference type="ARBA" id="ARBA00004141"/>
    </source>
</evidence>